<dbReference type="NCBIfam" id="TIGR03345">
    <property type="entry name" value="VI_ClpV1"/>
    <property type="match status" value="1"/>
</dbReference>
<dbReference type="PROSITE" id="PS00870">
    <property type="entry name" value="CLPAB_1"/>
    <property type="match status" value="1"/>
</dbReference>
<evidence type="ECO:0000259" key="9">
    <source>
        <dbReference type="PROSITE" id="PS51903"/>
    </source>
</evidence>
<evidence type="ECO:0000256" key="3">
    <source>
        <dbReference type="ARBA" id="ARBA00022741"/>
    </source>
</evidence>
<proteinExistence type="inferred from homology"/>
<dbReference type="CDD" id="cd19499">
    <property type="entry name" value="RecA-like_ClpB_Hsp104-like"/>
    <property type="match status" value="1"/>
</dbReference>
<dbReference type="InterPro" id="IPR041546">
    <property type="entry name" value="ClpA/ClpB_AAA_lid"/>
</dbReference>
<dbReference type="EMBL" id="JACIET010000001">
    <property type="protein sequence ID" value="MBB4011651.1"/>
    <property type="molecule type" value="Genomic_DNA"/>
</dbReference>
<evidence type="ECO:0000256" key="4">
    <source>
        <dbReference type="ARBA" id="ARBA00022840"/>
    </source>
</evidence>
<dbReference type="Gene3D" id="1.10.8.60">
    <property type="match status" value="1"/>
</dbReference>
<dbReference type="InterPro" id="IPR004176">
    <property type="entry name" value="Clp_R_N"/>
</dbReference>
<dbReference type="Pfam" id="PF10431">
    <property type="entry name" value="ClpB_D2-small"/>
    <property type="match status" value="1"/>
</dbReference>
<dbReference type="GO" id="GO:0016887">
    <property type="term" value="F:ATP hydrolysis activity"/>
    <property type="evidence" value="ECO:0007669"/>
    <property type="project" value="InterPro"/>
</dbReference>
<comment type="function">
    <text evidence="6">Part of a stress-induced multi-chaperone system, it is involved in the recovery of the cell from heat-induced damage, in cooperation with DnaK, DnaJ and GrpE. Acts before DnaK, in the processing of protein aggregates. Protein binding stimulates the ATPase activity; ATP hydrolysis unfolds the denatured protein aggregates, which probably helps expose new hydrophobic binding sites on the surface of ClpB-bound aggregates, contributing to the solubilization and refolding of denatured protein aggregates by DnaK.</text>
</comment>
<dbReference type="InterPro" id="IPR036628">
    <property type="entry name" value="Clp_N_dom_sf"/>
</dbReference>
<dbReference type="FunFam" id="3.40.50.300:FF:000010">
    <property type="entry name" value="Chaperone clpB 1, putative"/>
    <property type="match status" value="1"/>
</dbReference>
<keyword evidence="4" id="KW-0067">ATP-binding</keyword>
<dbReference type="InterPro" id="IPR050130">
    <property type="entry name" value="ClpA_ClpB"/>
</dbReference>
<dbReference type="Gene3D" id="3.40.50.300">
    <property type="entry name" value="P-loop containing nucleotide triphosphate hydrolases"/>
    <property type="match status" value="3"/>
</dbReference>
<dbReference type="InterPro" id="IPR017729">
    <property type="entry name" value="ATPase_T6SS_ClpV1"/>
</dbReference>
<dbReference type="PANTHER" id="PTHR11638">
    <property type="entry name" value="ATP-DEPENDENT CLP PROTEASE"/>
    <property type="match status" value="1"/>
</dbReference>
<dbReference type="Gene3D" id="1.10.1780.10">
    <property type="entry name" value="Clp, N-terminal domain"/>
    <property type="match status" value="1"/>
</dbReference>
<keyword evidence="2 7" id="KW-0677">Repeat</keyword>
<dbReference type="InterPro" id="IPR058680">
    <property type="entry name" value="NBD_SMAX1-like"/>
</dbReference>
<comment type="similarity">
    <text evidence="1">Belongs to the ClpA/ClpB family.</text>
</comment>
<dbReference type="SUPFAM" id="SSF81923">
    <property type="entry name" value="Double Clp-N motif"/>
    <property type="match status" value="1"/>
</dbReference>
<dbReference type="InterPro" id="IPR003959">
    <property type="entry name" value="ATPase_AAA_core"/>
</dbReference>
<dbReference type="PROSITE" id="PS51903">
    <property type="entry name" value="CLP_R"/>
    <property type="match status" value="1"/>
</dbReference>
<organism evidence="10 11">
    <name type="scientific">Niveibacterium umoris</name>
    <dbReference type="NCBI Taxonomy" id="1193620"/>
    <lineage>
        <taxon>Bacteria</taxon>
        <taxon>Pseudomonadati</taxon>
        <taxon>Pseudomonadota</taxon>
        <taxon>Betaproteobacteria</taxon>
        <taxon>Rhodocyclales</taxon>
        <taxon>Rhodocyclaceae</taxon>
        <taxon>Niveibacterium</taxon>
    </lineage>
</organism>
<sequence>MSEISRVALFGKLNSLGYKAIEGATVFCKLRGNPYVELVHWIAQILQNPDSDLHHIVRHFELDSGKLAGDITNALDRLPRGSTAISDLSEHVENAVERGWVYGSLLYKDTQVRTGYLVLGALKTPSLRNALSSISKQFDRIKPDTLSDDFSRIVAGSPEDGEAASDGSGAPGEASGAIAPAAMGKQEALKKFTVDLTEQARGGKMDPIVGRDDEIRQVVDILMRRRQNNPILVGEAGVGKTAVVEGFAQRIARGDVPPSLKDVVLRSLDVGLLQAGASMKGEFEQRLRSVIEEVQSSPKPIILFIDETHTLVGAGGAAGTGDAANLLKPALARGTLRTIGATTFAEYKKHIEKDPALTRRFQTVQVDEPDEPKAILMMRGVASTMEQHHKVQILDEALEAAVKLSHRYIPARQLPDKSVSLLDTASARVAVSLHAVPAEVDDSRKRIEGLETELAIIGREKAIGIEIGKREVDANEQLGHERERLAALETRWAAEKELVNRLLDLRAKLRAGIKPVEGTGSKLEAAADAVASTVVPAADEAAEQAERDAQLAELKAVQSQLAELQGENPLILPTVDYQAVASVVGDWTGIPVGRMARNEVETILNLAKTLGERVIGQDHAMEMIAKRIQTSRAGLDNPQKPIGVFMLAGTSGVGKTETALALAEALYGGEQNLIIINMSEYQEAHTVSTLKGAPPGYVGYGEGGVLTEAVRRKPYSVVLLDEVEKAHPDVHEIFFQVFDKGFMEDGEGRFIDFKNTLILLTTNAGTEMIAGMCRDPELLPDPEGLAKALREPLLKIFPPALLGRLVTIPYYPLSDEMLGKIVKLQLNRIKKRVEARYKIPFEYSDDVIKLVVSRCTESESGGRMIDAILTNTMLPDISREFLTRMMEGSPITRVTVGIENNDFTYGFD</sequence>
<dbReference type="FunFam" id="3.40.50.300:FF:000025">
    <property type="entry name" value="ATP-dependent Clp protease subunit"/>
    <property type="match status" value="1"/>
</dbReference>
<evidence type="ECO:0000256" key="8">
    <source>
        <dbReference type="SAM" id="MobiDB-lite"/>
    </source>
</evidence>
<dbReference type="SMART" id="SM01086">
    <property type="entry name" value="ClpB_D2-small"/>
    <property type="match status" value="1"/>
</dbReference>
<dbReference type="AlphaFoldDB" id="A0A840BDP8"/>
<name>A0A840BDP8_9RHOO</name>
<gene>
    <name evidence="10" type="ORF">GGR36_000959</name>
</gene>
<comment type="caution">
    <text evidence="10">The sequence shown here is derived from an EMBL/GenBank/DDBJ whole genome shotgun (WGS) entry which is preliminary data.</text>
</comment>
<dbReference type="InterPro" id="IPR019489">
    <property type="entry name" value="Clp_ATPase_C"/>
</dbReference>
<keyword evidence="11" id="KW-1185">Reference proteome</keyword>
<dbReference type="InterPro" id="IPR027417">
    <property type="entry name" value="P-loop_NTPase"/>
</dbReference>
<dbReference type="GO" id="GO:0034605">
    <property type="term" value="P:cellular response to heat"/>
    <property type="evidence" value="ECO:0007669"/>
    <property type="project" value="TreeGrafter"/>
</dbReference>
<dbReference type="Pfam" id="PF07724">
    <property type="entry name" value="AAA_2"/>
    <property type="match status" value="1"/>
</dbReference>
<dbReference type="InterPro" id="IPR018368">
    <property type="entry name" value="ClpA/B_CS1"/>
</dbReference>
<evidence type="ECO:0000256" key="5">
    <source>
        <dbReference type="ARBA" id="ARBA00023186"/>
    </source>
</evidence>
<dbReference type="GO" id="GO:0005524">
    <property type="term" value="F:ATP binding"/>
    <property type="evidence" value="ECO:0007669"/>
    <property type="project" value="UniProtKB-KW"/>
</dbReference>
<dbReference type="Pfam" id="PF17871">
    <property type="entry name" value="AAA_lid_9"/>
    <property type="match status" value="1"/>
</dbReference>
<dbReference type="InterPro" id="IPR003593">
    <property type="entry name" value="AAA+_ATPase"/>
</dbReference>
<evidence type="ECO:0000313" key="11">
    <source>
        <dbReference type="Proteomes" id="UP000561045"/>
    </source>
</evidence>
<evidence type="ECO:0000256" key="1">
    <source>
        <dbReference type="ARBA" id="ARBA00008675"/>
    </source>
</evidence>
<dbReference type="PRINTS" id="PR00300">
    <property type="entry name" value="CLPPROTEASEA"/>
</dbReference>
<dbReference type="CDD" id="cd00009">
    <property type="entry name" value="AAA"/>
    <property type="match status" value="1"/>
</dbReference>
<feature type="domain" description="Clp R" evidence="9">
    <location>
        <begin position="10"/>
        <end position="151"/>
    </location>
</feature>
<dbReference type="Pfam" id="PF23569">
    <property type="entry name" value="NBD_SMAX1"/>
    <property type="match status" value="1"/>
</dbReference>
<accession>A0A840BDP8</accession>
<dbReference type="SUPFAM" id="SSF52540">
    <property type="entry name" value="P-loop containing nucleoside triphosphate hydrolases"/>
    <property type="match status" value="2"/>
</dbReference>
<keyword evidence="3" id="KW-0547">Nucleotide-binding</keyword>
<dbReference type="InterPro" id="IPR001270">
    <property type="entry name" value="ClpA/B"/>
</dbReference>
<dbReference type="PANTHER" id="PTHR11638:SF184">
    <property type="entry name" value="ATPASE WITH CHAPERONE ACTIVITY"/>
    <property type="match status" value="1"/>
</dbReference>
<evidence type="ECO:0000256" key="6">
    <source>
        <dbReference type="ARBA" id="ARBA00025613"/>
    </source>
</evidence>
<dbReference type="GO" id="GO:0005737">
    <property type="term" value="C:cytoplasm"/>
    <property type="evidence" value="ECO:0007669"/>
    <property type="project" value="TreeGrafter"/>
</dbReference>
<feature type="region of interest" description="Disordered" evidence="8">
    <location>
        <begin position="150"/>
        <end position="176"/>
    </location>
</feature>
<dbReference type="RefSeq" id="WP_183632450.1">
    <property type="nucleotide sequence ID" value="NZ_BAABLE010000011.1"/>
</dbReference>
<protein>
    <submittedName>
        <fullName evidence="10">Type VI secretion system protein VasG</fullName>
    </submittedName>
</protein>
<evidence type="ECO:0000256" key="7">
    <source>
        <dbReference type="PROSITE-ProRule" id="PRU01251"/>
    </source>
</evidence>
<keyword evidence="5" id="KW-0143">Chaperone</keyword>
<evidence type="ECO:0000256" key="2">
    <source>
        <dbReference type="ARBA" id="ARBA00022737"/>
    </source>
</evidence>
<dbReference type="Proteomes" id="UP000561045">
    <property type="component" value="Unassembled WGS sequence"/>
</dbReference>
<reference evidence="10 11" key="1">
    <citation type="submission" date="2020-08" db="EMBL/GenBank/DDBJ databases">
        <title>Genomic Encyclopedia of Type Strains, Phase IV (KMG-IV): sequencing the most valuable type-strain genomes for metagenomic binning, comparative biology and taxonomic classification.</title>
        <authorList>
            <person name="Goeker M."/>
        </authorList>
    </citation>
    <scope>NUCLEOTIDE SEQUENCE [LARGE SCALE GENOMIC DNA]</scope>
    <source>
        <strain evidence="10 11">DSM 106739</strain>
    </source>
</reference>
<evidence type="ECO:0000313" key="10">
    <source>
        <dbReference type="EMBL" id="MBB4011651.1"/>
    </source>
</evidence>
<dbReference type="SMART" id="SM00382">
    <property type="entry name" value="AAA"/>
    <property type="match status" value="2"/>
</dbReference>